<dbReference type="STRING" id="573064.Mefer_1580"/>
<evidence type="ECO:0000313" key="3">
    <source>
        <dbReference type="Proteomes" id="UP000001495"/>
    </source>
</evidence>
<protein>
    <recommendedName>
        <fullName evidence="1">YprB ribonuclease H-like domain-containing protein</fullName>
    </recommendedName>
</protein>
<dbReference type="GeneID" id="8366287"/>
<reference evidence="2" key="1">
    <citation type="submission" date="2009-08" db="EMBL/GenBank/DDBJ databases">
        <title>Complete sequence of chromosome of Methanocaldococcus fervens AG86.</title>
        <authorList>
            <consortium name="US DOE Joint Genome Institute"/>
            <person name="Lucas S."/>
            <person name="Copeland A."/>
            <person name="Lapidus A."/>
            <person name="Glavina del Rio T."/>
            <person name="Tice H."/>
            <person name="Bruce D."/>
            <person name="Goodwin L."/>
            <person name="Pitluck S."/>
            <person name="Chertkov O."/>
            <person name="Detter J.C."/>
            <person name="Han C."/>
            <person name="Tapia R."/>
            <person name="Larimer F."/>
            <person name="Land M."/>
            <person name="Hauser L."/>
            <person name="Kyrpides N."/>
            <person name="Ovchinnikova G."/>
            <person name="Lupa-Sieprawska M."/>
            <person name="Whitman W.B."/>
        </authorList>
    </citation>
    <scope>NUCLEOTIDE SEQUENCE [LARGE SCALE GENOMIC DNA]</scope>
    <source>
        <strain evidence="2">AG86</strain>
    </source>
</reference>
<dbReference type="PANTHER" id="PTHR38462">
    <property type="entry name" value="EXONUCLEASE-LIKE PROTEIN"/>
    <property type="match status" value="1"/>
</dbReference>
<dbReference type="RefSeq" id="WP_015792116.1">
    <property type="nucleotide sequence ID" value="NC_013156.1"/>
</dbReference>
<dbReference type="InterPro" id="IPR036397">
    <property type="entry name" value="RNaseH_sf"/>
</dbReference>
<dbReference type="GO" id="GO:0003676">
    <property type="term" value="F:nucleic acid binding"/>
    <property type="evidence" value="ECO:0007669"/>
    <property type="project" value="InterPro"/>
</dbReference>
<dbReference type="AlphaFoldDB" id="C7P5K5"/>
<dbReference type="KEGG" id="mfe:Mefer_1580"/>
<name>C7P5K5_METFA</name>
<dbReference type="InterPro" id="IPR012337">
    <property type="entry name" value="RNaseH-like_sf"/>
</dbReference>
<dbReference type="SUPFAM" id="SSF53098">
    <property type="entry name" value="Ribonuclease H-like"/>
    <property type="match status" value="1"/>
</dbReference>
<proteinExistence type="predicted"/>
<keyword evidence="3" id="KW-1185">Reference proteome</keyword>
<evidence type="ECO:0000313" key="2">
    <source>
        <dbReference type="EMBL" id="ACV25383.1"/>
    </source>
</evidence>
<dbReference type="Gene3D" id="3.30.420.10">
    <property type="entry name" value="Ribonuclease H-like superfamily/Ribonuclease H"/>
    <property type="match status" value="2"/>
</dbReference>
<dbReference type="eggNOG" id="arCOG03130">
    <property type="taxonomic scope" value="Archaea"/>
</dbReference>
<organism evidence="2 3">
    <name type="scientific">Methanocaldococcus fervens (strain DSM 4213 / JCM 15782 / AG86)</name>
    <name type="common">Methanococcus fervens</name>
    <dbReference type="NCBI Taxonomy" id="573064"/>
    <lineage>
        <taxon>Archaea</taxon>
        <taxon>Methanobacteriati</taxon>
        <taxon>Methanobacteriota</taxon>
        <taxon>Methanomada group</taxon>
        <taxon>Methanococci</taxon>
        <taxon>Methanococcales</taxon>
        <taxon>Methanocaldococcaceae</taxon>
        <taxon>Methanocaldococcus</taxon>
    </lineage>
</organism>
<dbReference type="OrthoDB" id="372862at2157"/>
<dbReference type="PANTHER" id="PTHR38462:SF1">
    <property type="entry name" value="YPRB RIBONUCLEASE H-LIKE DOMAIN-CONTAINING PROTEIN"/>
    <property type="match status" value="1"/>
</dbReference>
<accession>C7P5K5</accession>
<gene>
    <name evidence="2" type="ordered locus">Mefer_1580</name>
</gene>
<dbReference type="EMBL" id="CP001696">
    <property type="protein sequence ID" value="ACV25383.1"/>
    <property type="molecule type" value="Genomic_DNA"/>
</dbReference>
<feature type="domain" description="YprB ribonuclease H-like" evidence="1">
    <location>
        <begin position="5"/>
        <end position="168"/>
    </location>
</feature>
<dbReference type="InterPro" id="IPR038720">
    <property type="entry name" value="YprB_RNase_H-like_dom"/>
</dbReference>
<sequence length="176" mass="20797">MVKAIIDIETTGLNPMEHRIVAIGVRIGDRTIILMDESEYYLLVNFWDTVEKEGIEKIIGFNIDFDWQFLKLRSLYHRLKIKHFRKYQGRVDLRQILNGSGGQYKKGTKLVDYCRFLGIDVPEDDANGSEIPELWKKFEEEGDEEAKRKICEHLKRDLERTWELYKILVDCGLIEE</sequence>
<evidence type="ECO:0000259" key="1">
    <source>
        <dbReference type="Pfam" id="PF13482"/>
    </source>
</evidence>
<dbReference type="HOGENOM" id="CLU_1521869_0_0_2"/>
<dbReference type="Proteomes" id="UP000001495">
    <property type="component" value="Chromosome"/>
</dbReference>
<dbReference type="Pfam" id="PF13482">
    <property type="entry name" value="RNase_H_2"/>
    <property type="match status" value="1"/>
</dbReference>